<name>A0A8H2PMI3_9GAMM</name>
<reference evidence="1 2" key="1">
    <citation type="submission" date="2019-05" db="EMBL/GenBank/DDBJ databases">
        <title>Colwellia ponticola sp. nov., isolated from seawater.</title>
        <authorList>
            <person name="Yoon J.-H."/>
        </authorList>
    </citation>
    <scope>NUCLEOTIDE SEQUENCE [LARGE SCALE GENOMIC DNA]</scope>
    <source>
        <strain evidence="1 2">OISW-25</strain>
    </source>
</reference>
<dbReference type="CDD" id="cd00093">
    <property type="entry name" value="HTH_XRE"/>
    <property type="match status" value="1"/>
</dbReference>
<dbReference type="InterPro" id="IPR010982">
    <property type="entry name" value="Lambda_DNA-bd_dom_sf"/>
</dbReference>
<evidence type="ECO:0000313" key="1">
    <source>
        <dbReference type="EMBL" id="TMM46086.1"/>
    </source>
</evidence>
<dbReference type="Proteomes" id="UP000307702">
    <property type="component" value="Unassembled WGS sequence"/>
</dbReference>
<dbReference type="InterPro" id="IPR022452">
    <property type="entry name" value="MqsA"/>
</dbReference>
<organism evidence="1 2">
    <name type="scientific">Colwellia ponticola</name>
    <dbReference type="NCBI Taxonomy" id="2304625"/>
    <lineage>
        <taxon>Bacteria</taxon>
        <taxon>Pseudomonadati</taxon>
        <taxon>Pseudomonadota</taxon>
        <taxon>Gammaproteobacteria</taxon>
        <taxon>Alteromonadales</taxon>
        <taxon>Colwelliaceae</taxon>
        <taxon>Colwellia</taxon>
    </lineage>
</organism>
<dbReference type="NCBIfam" id="TIGR03830">
    <property type="entry name" value="CxxCG_CxxCG_HTH"/>
    <property type="match status" value="1"/>
</dbReference>
<dbReference type="EMBL" id="SZVP01000004">
    <property type="protein sequence ID" value="TMM46086.1"/>
    <property type="molecule type" value="Genomic_DNA"/>
</dbReference>
<dbReference type="InterPro" id="IPR032758">
    <property type="entry name" value="MqsA/HigA-2"/>
</dbReference>
<protein>
    <submittedName>
        <fullName evidence="1">Type II toxin-antitoxin system MqsA family antitoxin</fullName>
    </submittedName>
</protein>
<dbReference type="SUPFAM" id="SSF47413">
    <property type="entry name" value="lambda repressor-like DNA-binding domains"/>
    <property type="match status" value="1"/>
</dbReference>
<dbReference type="Pfam" id="PF15731">
    <property type="entry name" value="MqsA_antitoxin"/>
    <property type="match status" value="1"/>
</dbReference>
<dbReference type="AlphaFoldDB" id="A0A8H2PMI3"/>
<dbReference type="Gene3D" id="1.10.260.40">
    <property type="entry name" value="lambda repressor-like DNA-binding domains"/>
    <property type="match status" value="1"/>
</dbReference>
<dbReference type="GO" id="GO:0003677">
    <property type="term" value="F:DNA binding"/>
    <property type="evidence" value="ECO:0007669"/>
    <property type="project" value="InterPro"/>
</dbReference>
<dbReference type="RefSeq" id="WP_138621867.1">
    <property type="nucleotide sequence ID" value="NZ_SZVP01000004.1"/>
</dbReference>
<gene>
    <name evidence="1" type="ORF">FCS21_07180</name>
</gene>
<proteinExistence type="predicted"/>
<keyword evidence="2" id="KW-1185">Reference proteome</keyword>
<evidence type="ECO:0000313" key="2">
    <source>
        <dbReference type="Proteomes" id="UP000307702"/>
    </source>
</evidence>
<accession>A0A8H2PMI3</accession>
<comment type="caution">
    <text evidence="1">The sequence shown here is derived from an EMBL/GenBank/DDBJ whole genome shotgun (WGS) entry which is preliminary data.</text>
</comment>
<dbReference type="OrthoDB" id="7349669at2"/>
<sequence>MKNINQCPLCEEGTLHEQVEHETMLYKGKEITTPLFFSECDLCGTEQANAAISRKNKRAHIAVKKVADGLLCGDKVRELRDQWGINQSEAARMFGGGPVAFSKYESNDVAQSESMDKLLRLAKDMPQVLISLATKAGVTLSKNNLWKTTPNIVLACNNKGKHLRKVTPLPAMHEQERKYA</sequence>
<dbReference type="InterPro" id="IPR001387">
    <property type="entry name" value="Cro/C1-type_HTH"/>
</dbReference>
<dbReference type="Gene3D" id="3.10.20.860">
    <property type="match status" value="1"/>
</dbReference>